<organism evidence="2 3">
    <name type="scientific">Tepidamorphus gemmatus</name>
    <dbReference type="NCBI Taxonomy" id="747076"/>
    <lineage>
        <taxon>Bacteria</taxon>
        <taxon>Pseudomonadati</taxon>
        <taxon>Pseudomonadota</taxon>
        <taxon>Alphaproteobacteria</taxon>
        <taxon>Hyphomicrobiales</taxon>
        <taxon>Tepidamorphaceae</taxon>
        <taxon>Tepidamorphus</taxon>
    </lineage>
</organism>
<reference evidence="2 3" key="1">
    <citation type="submission" date="2019-03" db="EMBL/GenBank/DDBJ databases">
        <title>Genomic Encyclopedia of Type Strains, Phase IV (KMG-IV): sequencing the most valuable type-strain genomes for metagenomic binning, comparative biology and taxonomic classification.</title>
        <authorList>
            <person name="Goeker M."/>
        </authorList>
    </citation>
    <scope>NUCLEOTIDE SEQUENCE [LARGE SCALE GENOMIC DNA]</scope>
    <source>
        <strain evidence="2 3">DSM 19345</strain>
    </source>
</reference>
<dbReference type="PANTHER" id="PTHR43685:SF2">
    <property type="entry name" value="GLYCOSYLTRANSFERASE 2-LIKE DOMAIN-CONTAINING PROTEIN"/>
    <property type="match status" value="1"/>
</dbReference>
<accession>A0A4R3M8G8</accession>
<dbReference type="Pfam" id="PF00535">
    <property type="entry name" value="Glycos_transf_2"/>
    <property type="match status" value="1"/>
</dbReference>
<gene>
    <name evidence="2" type="ORF">EDC22_10625</name>
</gene>
<keyword evidence="2" id="KW-0808">Transferase</keyword>
<dbReference type="InterPro" id="IPR001173">
    <property type="entry name" value="Glyco_trans_2-like"/>
</dbReference>
<dbReference type="InterPro" id="IPR050834">
    <property type="entry name" value="Glycosyltransf_2"/>
</dbReference>
<feature type="domain" description="Glycosyltransferase 2-like" evidence="1">
    <location>
        <begin position="11"/>
        <end position="134"/>
    </location>
</feature>
<comment type="caution">
    <text evidence="2">The sequence shown here is derived from an EMBL/GenBank/DDBJ whole genome shotgun (WGS) entry which is preliminary data.</text>
</comment>
<dbReference type="AlphaFoldDB" id="A0A4R3M8G8"/>
<dbReference type="RefSeq" id="WP_165926874.1">
    <property type="nucleotide sequence ID" value="NZ_SMAK01000006.1"/>
</dbReference>
<evidence type="ECO:0000313" key="3">
    <source>
        <dbReference type="Proteomes" id="UP000295678"/>
    </source>
</evidence>
<dbReference type="PANTHER" id="PTHR43685">
    <property type="entry name" value="GLYCOSYLTRANSFERASE"/>
    <property type="match status" value="1"/>
</dbReference>
<proteinExistence type="predicted"/>
<dbReference type="InterPro" id="IPR029044">
    <property type="entry name" value="Nucleotide-diphossugar_trans"/>
</dbReference>
<dbReference type="EMBL" id="SMAK01000006">
    <property type="protein sequence ID" value="TCT09831.1"/>
    <property type="molecule type" value="Genomic_DNA"/>
</dbReference>
<sequence>MTASTRRPRISLVVPTRDRAFTLAQTLRTCVAQDYPELEIVVHDNASGPDTAAAVARFDDPRLRYFRSETRLSMRANWEAALARTTGDYIVFIGDDDLVTLGGISRLAGLIAETGAEAIKWTSVNYIWPNRSTTEAGYLILKHSKLFWDYTVYGGGAILDAMFEGRLRMSMRTFHVYHGCISRRIIDDVKASTRQYFCYHIPDVYTAFANVFVTDRILFVRHPITSFGHSASSNAMSFYQDATGAAEAGGETPYAKFVSEIDADREAPWPYNPFIKAMSYHGLVSLHIANEMFATGRRINVEAWLGHALAETVADPIYLAEAHKAPVIYAFDRMLKERLPPAPEIAVSAHGKRIRAHGTRRRLNKLDVPTALDGEDNSFTAARVLDRLTDTGYRIAPRGPLSTARHAWHWFRLQARAGEYLR</sequence>
<evidence type="ECO:0000313" key="2">
    <source>
        <dbReference type="EMBL" id="TCT09831.1"/>
    </source>
</evidence>
<dbReference type="CDD" id="cd00761">
    <property type="entry name" value="Glyco_tranf_GTA_type"/>
    <property type="match status" value="1"/>
</dbReference>
<dbReference type="Proteomes" id="UP000295678">
    <property type="component" value="Unassembled WGS sequence"/>
</dbReference>
<dbReference type="Gene3D" id="3.90.550.10">
    <property type="entry name" value="Spore Coat Polysaccharide Biosynthesis Protein SpsA, Chain A"/>
    <property type="match status" value="1"/>
</dbReference>
<keyword evidence="3" id="KW-1185">Reference proteome</keyword>
<protein>
    <submittedName>
        <fullName evidence="2">Glycosyltransferase involved in cell wall biosynthesis</fullName>
    </submittedName>
</protein>
<dbReference type="GO" id="GO:0016740">
    <property type="term" value="F:transferase activity"/>
    <property type="evidence" value="ECO:0007669"/>
    <property type="project" value="UniProtKB-KW"/>
</dbReference>
<name>A0A4R3M8G8_9HYPH</name>
<dbReference type="SUPFAM" id="SSF53448">
    <property type="entry name" value="Nucleotide-diphospho-sugar transferases"/>
    <property type="match status" value="1"/>
</dbReference>
<evidence type="ECO:0000259" key="1">
    <source>
        <dbReference type="Pfam" id="PF00535"/>
    </source>
</evidence>